<feature type="transmembrane region" description="Helical" evidence="1">
    <location>
        <begin position="417"/>
        <end position="435"/>
    </location>
</feature>
<dbReference type="RefSeq" id="WP_089379201.1">
    <property type="nucleotide sequence ID" value="NZ_FZNX01000005.1"/>
</dbReference>
<dbReference type="Proteomes" id="UP000198412">
    <property type="component" value="Unassembled WGS sequence"/>
</dbReference>
<feature type="transmembrane region" description="Helical" evidence="1">
    <location>
        <begin position="34"/>
        <end position="55"/>
    </location>
</feature>
<keyword evidence="1" id="KW-0472">Membrane</keyword>
<feature type="transmembrane region" description="Helical" evidence="1">
    <location>
        <begin position="363"/>
        <end position="381"/>
    </location>
</feature>
<reference evidence="3" key="1">
    <citation type="submission" date="2017-06" db="EMBL/GenBank/DDBJ databases">
        <authorList>
            <person name="Varghese N."/>
            <person name="Submissions S."/>
        </authorList>
    </citation>
    <scope>NUCLEOTIDE SEQUENCE [LARGE SCALE GENOMIC DNA]</scope>
    <source>
        <strain evidence="3">DSM 27993</strain>
    </source>
</reference>
<dbReference type="AlphaFoldDB" id="A0A238YYI2"/>
<feature type="transmembrane region" description="Helical" evidence="1">
    <location>
        <begin position="67"/>
        <end position="84"/>
    </location>
</feature>
<name>A0A238YYI2_9FLAO</name>
<feature type="transmembrane region" description="Helical" evidence="1">
    <location>
        <begin position="216"/>
        <end position="244"/>
    </location>
</feature>
<feature type="transmembrane region" description="Helical" evidence="1">
    <location>
        <begin position="144"/>
        <end position="165"/>
    </location>
</feature>
<keyword evidence="1" id="KW-1133">Transmembrane helix</keyword>
<accession>A0A238YYI2</accession>
<feature type="transmembrane region" description="Helical" evidence="1">
    <location>
        <begin position="256"/>
        <end position="276"/>
    </location>
</feature>
<keyword evidence="1" id="KW-0812">Transmembrane</keyword>
<dbReference type="EMBL" id="FZNX01000005">
    <property type="protein sequence ID" value="SNR76175.1"/>
    <property type="molecule type" value="Genomic_DNA"/>
</dbReference>
<proteinExistence type="predicted"/>
<dbReference type="OrthoDB" id="8229713at2"/>
<feature type="transmembrane region" description="Helical" evidence="1">
    <location>
        <begin position="104"/>
        <end position="123"/>
    </location>
</feature>
<organism evidence="2 3">
    <name type="scientific">Lutibacter flavus</name>
    <dbReference type="NCBI Taxonomy" id="691689"/>
    <lineage>
        <taxon>Bacteria</taxon>
        <taxon>Pseudomonadati</taxon>
        <taxon>Bacteroidota</taxon>
        <taxon>Flavobacteriia</taxon>
        <taxon>Flavobacteriales</taxon>
        <taxon>Flavobacteriaceae</taxon>
        <taxon>Lutibacter</taxon>
    </lineage>
</organism>
<protein>
    <recommendedName>
        <fullName evidence="4">O-antigen polysaccharide polymerase Wzy</fullName>
    </recommendedName>
</protein>
<gene>
    <name evidence="2" type="ORF">SAMN04488111_2936</name>
</gene>
<evidence type="ECO:0000256" key="1">
    <source>
        <dbReference type="SAM" id="Phobius"/>
    </source>
</evidence>
<evidence type="ECO:0008006" key="4">
    <source>
        <dbReference type="Google" id="ProtNLM"/>
    </source>
</evidence>
<evidence type="ECO:0000313" key="3">
    <source>
        <dbReference type="Proteomes" id="UP000198412"/>
    </source>
</evidence>
<feature type="transmembrane region" description="Helical" evidence="1">
    <location>
        <begin position="185"/>
        <end position="207"/>
    </location>
</feature>
<feature type="transmembrane region" description="Helical" evidence="1">
    <location>
        <begin position="12"/>
        <end position="28"/>
    </location>
</feature>
<evidence type="ECO:0000313" key="2">
    <source>
        <dbReference type="EMBL" id="SNR76175.1"/>
    </source>
</evidence>
<sequence length="456" mass="52513">MKRTLLIRNKGDILVAVLALISAFIVFYNSGLQYSFKVLLMFYTICILALYGIFLSKDQSSFSLNKTFNLFYFFFFGLAPAVQFKFENSFFNAPKFNETDYLKGGAILLIILILYTILYKYSYTFFLKKMRKPFEIEHKKEQLWWYYVAAIGALVLTLLIVKFNFEVLILRPPAHFLKLNTNFGLVGYSLLLIVRAIPIIILLRYLLIGGSNWKHIVFLGLIALLTAFPLSLSRGIAAAYYIPFIVFLNPIKKSKYYYASCYFLGVFLIFPLLNFFRNTNNHLSLGVAAFKTGHFDAFQNFLLIINEEIITGGRQLIGALLFFVQDSVWYTKPLGTGTLLAKELNFNHINVAMPFFGEGYANFGYFGIALFLMLIVILNAYLDTSFHNRNRSIFIKIGYLFLLGFEFYLLRGDLSSSVKKATSFLIALILVHFYIKIMKKLTVLILPKFQNEKETN</sequence>
<keyword evidence="3" id="KW-1185">Reference proteome</keyword>
<feature type="transmembrane region" description="Helical" evidence="1">
    <location>
        <begin position="393"/>
        <end position="411"/>
    </location>
</feature>